<dbReference type="InterPro" id="IPR000620">
    <property type="entry name" value="EamA_dom"/>
</dbReference>
<keyword evidence="4" id="KW-1185">Reference proteome</keyword>
<dbReference type="PANTHER" id="PTHR22911">
    <property type="entry name" value="ACYL-MALONYL CONDENSING ENZYME-RELATED"/>
    <property type="match status" value="1"/>
</dbReference>
<keyword evidence="1" id="KW-1133">Transmembrane helix</keyword>
<feature type="transmembrane region" description="Helical" evidence="1">
    <location>
        <begin position="25"/>
        <end position="45"/>
    </location>
</feature>
<evidence type="ECO:0000256" key="1">
    <source>
        <dbReference type="SAM" id="Phobius"/>
    </source>
</evidence>
<feature type="domain" description="EamA" evidence="2">
    <location>
        <begin position="2"/>
        <end position="124"/>
    </location>
</feature>
<feature type="transmembrane region" description="Helical" evidence="1">
    <location>
        <begin position="259"/>
        <end position="276"/>
    </location>
</feature>
<feature type="transmembrane region" description="Helical" evidence="1">
    <location>
        <begin position="176"/>
        <end position="193"/>
    </location>
</feature>
<dbReference type="AlphaFoldDB" id="A0A839ISZ4"/>
<feature type="transmembrane region" description="Helical" evidence="1">
    <location>
        <begin position="133"/>
        <end position="155"/>
    </location>
</feature>
<sequence length="283" mass="30854">MIYSFICAALWASTGVFIKLIGTLSINQIIFWRFTLAASGSLFLIQSIRSGRFKLSNLPLPLLMTVYYIAASYSFYFSPIAVAALLIAISPLFTLMIRGITKDQIHKNEIAGFIVAFIGLAMFLSESGEAQGYTLHSILIGGSMALLAALVRAVYSWMIWHMSQQESVTGLEKINLHTFFIGIVLFAPLVSAQPSTYDLNFYSVAGLAGLAIVSTLIPNILNNKASETISPSIHNTIGMSTPVFASMMAWIFLGEAQTVVSILYMFIVLAGILITTRRPAVSN</sequence>
<evidence type="ECO:0000259" key="2">
    <source>
        <dbReference type="Pfam" id="PF00892"/>
    </source>
</evidence>
<accession>A0A839ISZ4</accession>
<evidence type="ECO:0000313" key="3">
    <source>
        <dbReference type="EMBL" id="MBB1488573.1"/>
    </source>
</evidence>
<dbReference type="Pfam" id="PF00892">
    <property type="entry name" value="EamA"/>
    <property type="match status" value="2"/>
</dbReference>
<organism evidence="3 4">
    <name type="scientific">Oceanospirillum sediminis</name>
    <dbReference type="NCBI Taxonomy" id="2760088"/>
    <lineage>
        <taxon>Bacteria</taxon>
        <taxon>Pseudomonadati</taxon>
        <taxon>Pseudomonadota</taxon>
        <taxon>Gammaproteobacteria</taxon>
        <taxon>Oceanospirillales</taxon>
        <taxon>Oceanospirillaceae</taxon>
        <taxon>Oceanospirillum</taxon>
    </lineage>
</organism>
<feature type="domain" description="EamA" evidence="2">
    <location>
        <begin position="140"/>
        <end position="276"/>
    </location>
</feature>
<dbReference type="RefSeq" id="WP_182810343.1">
    <property type="nucleotide sequence ID" value="NZ_JACJFM010000030.1"/>
</dbReference>
<dbReference type="GO" id="GO:0016020">
    <property type="term" value="C:membrane"/>
    <property type="evidence" value="ECO:0007669"/>
    <property type="project" value="InterPro"/>
</dbReference>
<feature type="transmembrane region" description="Helical" evidence="1">
    <location>
        <begin position="199"/>
        <end position="221"/>
    </location>
</feature>
<keyword evidence="1" id="KW-0812">Transmembrane</keyword>
<dbReference type="Proteomes" id="UP000565262">
    <property type="component" value="Unassembled WGS sequence"/>
</dbReference>
<evidence type="ECO:0000313" key="4">
    <source>
        <dbReference type="Proteomes" id="UP000565262"/>
    </source>
</evidence>
<protein>
    <submittedName>
        <fullName evidence="3">EamA family transporter</fullName>
    </submittedName>
</protein>
<proteinExistence type="predicted"/>
<dbReference type="InterPro" id="IPR037185">
    <property type="entry name" value="EmrE-like"/>
</dbReference>
<feature type="transmembrane region" description="Helical" evidence="1">
    <location>
        <begin position="233"/>
        <end position="253"/>
    </location>
</feature>
<name>A0A839ISZ4_9GAMM</name>
<keyword evidence="1" id="KW-0472">Membrane</keyword>
<reference evidence="3 4" key="1">
    <citation type="submission" date="2020-08" db="EMBL/GenBank/DDBJ databases">
        <title>Oceanospirillum sp. nov. isolated from marine sediment.</title>
        <authorList>
            <person name="Ji X."/>
        </authorList>
    </citation>
    <scope>NUCLEOTIDE SEQUENCE [LARGE SCALE GENOMIC DNA]</scope>
    <source>
        <strain evidence="3 4">D5</strain>
    </source>
</reference>
<dbReference type="EMBL" id="JACJFM010000030">
    <property type="protein sequence ID" value="MBB1488573.1"/>
    <property type="molecule type" value="Genomic_DNA"/>
</dbReference>
<gene>
    <name evidence="3" type="ORF">H4O21_18365</name>
</gene>
<feature type="transmembrane region" description="Helical" evidence="1">
    <location>
        <begin position="80"/>
        <end position="98"/>
    </location>
</feature>
<feature type="transmembrane region" description="Helical" evidence="1">
    <location>
        <begin position="110"/>
        <end position="127"/>
    </location>
</feature>
<comment type="caution">
    <text evidence="3">The sequence shown here is derived from an EMBL/GenBank/DDBJ whole genome shotgun (WGS) entry which is preliminary data.</text>
</comment>
<dbReference type="SUPFAM" id="SSF103481">
    <property type="entry name" value="Multidrug resistance efflux transporter EmrE"/>
    <property type="match status" value="1"/>
</dbReference>